<evidence type="ECO:0000313" key="4">
    <source>
        <dbReference type="Proteomes" id="UP001154420"/>
    </source>
</evidence>
<dbReference type="RefSeq" id="WP_160559949.1">
    <property type="nucleotide sequence ID" value="NZ_QZDT01000013.1"/>
</dbReference>
<dbReference type="PANTHER" id="PTHR43477:SF1">
    <property type="entry name" value="DIHYDROANTICAPSIN 7-DEHYDROGENASE"/>
    <property type="match status" value="1"/>
</dbReference>
<proteinExistence type="inferred from homology"/>
<gene>
    <name evidence="3" type="ORF">D5281_09690</name>
</gene>
<dbReference type="SUPFAM" id="SSF51735">
    <property type="entry name" value="NAD(P)-binding Rossmann-fold domains"/>
    <property type="match status" value="1"/>
</dbReference>
<dbReference type="PANTHER" id="PTHR43477">
    <property type="entry name" value="DIHYDROANTICAPSIN 7-DEHYDROGENASE"/>
    <property type="match status" value="1"/>
</dbReference>
<keyword evidence="4" id="KW-1185">Reference proteome</keyword>
<evidence type="ECO:0000313" key="3">
    <source>
        <dbReference type="EMBL" id="NBJ92864.1"/>
    </source>
</evidence>
<sequence>MQTLEKRTCVFAGASGGDGVAAVKALCKGGMDVVMLTHQPAQAQKLIREMEGLAYPGKCGAVQDGNCQNPPIPDEEVYRRIFEEYGSIDVVICNTGGDGFEDSIDLVDTDFMLKEVGHLLGGSYSMLKCALPYLRQSRAPRVIFMTTVEGVRGGRLESFTNAVAKGAVAALGKNCAARLASEGITVNCIEKGAIARLPHNGPALEPKGKDTSGMLSCIPVGRMGTPEDLAEAICFLASEESAYITGAVLDVSGGLSLV</sequence>
<dbReference type="Pfam" id="PF13561">
    <property type="entry name" value="adh_short_C2"/>
    <property type="match status" value="1"/>
</dbReference>
<keyword evidence="2" id="KW-0560">Oxidoreductase</keyword>
<dbReference type="EMBL" id="QZDT01000013">
    <property type="protein sequence ID" value="NBJ92864.1"/>
    <property type="molecule type" value="Genomic_DNA"/>
</dbReference>
<evidence type="ECO:0000256" key="1">
    <source>
        <dbReference type="ARBA" id="ARBA00006484"/>
    </source>
</evidence>
<dbReference type="GO" id="GO:0016491">
    <property type="term" value="F:oxidoreductase activity"/>
    <property type="evidence" value="ECO:0007669"/>
    <property type="project" value="UniProtKB-KW"/>
</dbReference>
<protein>
    <submittedName>
        <fullName evidence="3">SDR family oxidoreductase</fullName>
    </submittedName>
</protein>
<comment type="similarity">
    <text evidence="1">Belongs to the short-chain dehydrogenases/reductases (SDR) family.</text>
</comment>
<reference evidence="3" key="1">
    <citation type="submission" date="2018-09" db="EMBL/GenBank/DDBJ databases">
        <title>Murine metabolic-syndrome-specific gut microbial biobank.</title>
        <authorList>
            <person name="Liu C."/>
        </authorList>
    </citation>
    <scope>NUCLEOTIDE SEQUENCE</scope>
    <source>
        <strain evidence="3">D42-62</strain>
    </source>
</reference>
<dbReference type="OrthoDB" id="7064009at2"/>
<organism evidence="3 4">
    <name type="scientific">Parablautia muri</name>
    <dbReference type="NCBI Taxonomy" id="2320879"/>
    <lineage>
        <taxon>Bacteria</taxon>
        <taxon>Bacillati</taxon>
        <taxon>Bacillota</taxon>
        <taxon>Clostridia</taxon>
        <taxon>Lachnospirales</taxon>
        <taxon>Lachnospiraceae</taxon>
        <taxon>Parablautia</taxon>
    </lineage>
</organism>
<dbReference type="Proteomes" id="UP001154420">
    <property type="component" value="Unassembled WGS sequence"/>
</dbReference>
<dbReference type="InterPro" id="IPR051122">
    <property type="entry name" value="SDR_DHRS6-like"/>
</dbReference>
<dbReference type="InterPro" id="IPR002347">
    <property type="entry name" value="SDR_fam"/>
</dbReference>
<name>A0A9X5BFQ9_9FIRM</name>
<dbReference type="PRINTS" id="PR00081">
    <property type="entry name" value="GDHRDH"/>
</dbReference>
<dbReference type="AlphaFoldDB" id="A0A9X5BFQ9"/>
<accession>A0A9X5BFQ9</accession>
<dbReference type="Gene3D" id="3.40.50.720">
    <property type="entry name" value="NAD(P)-binding Rossmann-like Domain"/>
    <property type="match status" value="1"/>
</dbReference>
<dbReference type="InterPro" id="IPR036291">
    <property type="entry name" value="NAD(P)-bd_dom_sf"/>
</dbReference>
<evidence type="ECO:0000256" key="2">
    <source>
        <dbReference type="ARBA" id="ARBA00023002"/>
    </source>
</evidence>
<comment type="caution">
    <text evidence="3">The sequence shown here is derived from an EMBL/GenBank/DDBJ whole genome shotgun (WGS) entry which is preliminary data.</text>
</comment>